<dbReference type="AlphaFoldDB" id="A0AAV1EE68"/>
<evidence type="ECO:0000313" key="3">
    <source>
        <dbReference type="Proteomes" id="UP001161247"/>
    </source>
</evidence>
<feature type="domain" description="R13L1/DRL21-like LRR repeat region" evidence="1">
    <location>
        <begin position="2"/>
        <end position="70"/>
    </location>
</feature>
<reference evidence="2" key="1">
    <citation type="submission" date="2023-03" db="EMBL/GenBank/DDBJ databases">
        <authorList>
            <person name="Julca I."/>
        </authorList>
    </citation>
    <scope>NUCLEOTIDE SEQUENCE</scope>
</reference>
<evidence type="ECO:0000313" key="2">
    <source>
        <dbReference type="EMBL" id="CAI9117986.1"/>
    </source>
</evidence>
<dbReference type="Gene3D" id="3.80.10.10">
    <property type="entry name" value="Ribonuclease Inhibitor"/>
    <property type="match status" value="1"/>
</dbReference>
<dbReference type="InterPro" id="IPR032675">
    <property type="entry name" value="LRR_dom_sf"/>
</dbReference>
<dbReference type="SUPFAM" id="SSF52058">
    <property type="entry name" value="L domain-like"/>
    <property type="match status" value="1"/>
</dbReference>
<keyword evidence="3" id="KW-1185">Reference proteome</keyword>
<dbReference type="Pfam" id="PF25019">
    <property type="entry name" value="LRR_R13L1-DRL21"/>
    <property type="match status" value="1"/>
</dbReference>
<dbReference type="Proteomes" id="UP001161247">
    <property type="component" value="Chromosome 9"/>
</dbReference>
<gene>
    <name evidence="2" type="ORF">OLC1_LOCUS23967</name>
</gene>
<evidence type="ECO:0000259" key="1">
    <source>
        <dbReference type="Pfam" id="PF25019"/>
    </source>
</evidence>
<name>A0AAV1EE68_OLDCO</name>
<dbReference type="PANTHER" id="PTHR47186:SF42">
    <property type="entry name" value="DISEASE RESISTANCE RPP13-LIKE PROTEIN 1"/>
    <property type="match status" value="1"/>
</dbReference>
<dbReference type="EMBL" id="OX459126">
    <property type="protein sequence ID" value="CAI9117986.1"/>
    <property type="molecule type" value="Genomic_DNA"/>
</dbReference>
<dbReference type="InterPro" id="IPR056789">
    <property type="entry name" value="LRR_R13L1-DRL21"/>
</dbReference>
<sequence>MMKGLEAHPNLKELTVNGIPISKHPSWMKRENDHMPSILDNLVRLELSYLPNCESLPALGDLPRLEHLKILMLPRLKRITEEFYALSSRKNIISCDGKEIVSIFPVLKTLELGYMRYLQEWSIRIVAASISVQVRVCPCLETVKMTTMPGLDHFPNLIISSDEKQKHSSEVSALSSNIHHNQPLYFQSLQTLEMWECFMLTSWICKLIPSSAPLDNLKIAAEPEFWPKDLHHLINIKN</sequence>
<organism evidence="2 3">
    <name type="scientific">Oldenlandia corymbosa var. corymbosa</name>
    <dbReference type="NCBI Taxonomy" id="529605"/>
    <lineage>
        <taxon>Eukaryota</taxon>
        <taxon>Viridiplantae</taxon>
        <taxon>Streptophyta</taxon>
        <taxon>Embryophyta</taxon>
        <taxon>Tracheophyta</taxon>
        <taxon>Spermatophyta</taxon>
        <taxon>Magnoliopsida</taxon>
        <taxon>eudicotyledons</taxon>
        <taxon>Gunneridae</taxon>
        <taxon>Pentapetalae</taxon>
        <taxon>asterids</taxon>
        <taxon>lamiids</taxon>
        <taxon>Gentianales</taxon>
        <taxon>Rubiaceae</taxon>
        <taxon>Rubioideae</taxon>
        <taxon>Spermacoceae</taxon>
        <taxon>Hedyotis-Oldenlandia complex</taxon>
        <taxon>Oldenlandia</taxon>
    </lineage>
</organism>
<accession>A0AAV1EE68</accession>
<protein>
    <submittedName>
        <fullName evidence="2">OLC1v1019483C1</fullName>
    </submittedName>
</protein>
<proteinExistence type="predicted"/>
<dbReference type="PANTHER" id="PTHR47186">
    <property type="entry name" value="LEUCINE-RICH REPEAT-CONTAINING PROTEIN 57"/>
    <property type="match status" value="1"/>
</dbReference>